<accession>A0ABU6UX79</accession>
<gene>
    <name evidence="2" type="ORF">PIB30_096552</name>
</gene>
<proteinExistence type="predicted"/>
<protein>
    <recommendedName>
        <fullName evidence="1">Putative plant transposon protein domain-containing protein</fullName>
    </recommendedName>
</protein>
<feature type="domain" description="Putative plant transposon protein" evidence="1">
    <location>
        <begin position="15"/>
        <end position="114"/>
    </location>
</feature>
<keyword evidence="3" id="KW-1185">Reference proteome</keyword>
<evidence type="ECO:0000259" key="1">
    <source>
        <dbReference type="Pfam" id="PF20167"/>
    </source>
</evidence>
<comment type="caution">
    <text evidence="2">The sequence shown here is derived from an EMBL/GenBank/DDBJ whole genome shotgun (WGS) entry which is preliminary data.</text>
</comment>
<dbReference type="InterPro" id="IPR046796">
    <property type="entry name" value="Transposase_32_dom"/>
</dbReference>
<dbReference type="Proteomes" id="UP001341840">
    <property type="component" value="Unassembled WGS sequence"/>
</dbReference>
<reference evidence="2 3" key="1">
    <citation type="journal article" date="2023" name="Plants (Basel)">
        <title>Bridging the Gap: Combining Genomics and Transcriptomics Approaches to Understand Stylosanthes scabra, an Orphan Legume from the Brazilian Caatinga.</title>
        <authorList>
            <person name="Ferreira-Neto J.R.C."/>
            <person name="da Silva M.D."/>
            <person name="Binneck E."/>
            <person name="de Melo N.F."/>
            <person name="da Silva R.H."/>
            <person name="de Melo A.L.T.M."/>
            <person name="Pandolfi V."/>
            <person name="Bustamante F.O."/>
            <person name="Brasileiro-Vidal A.C."/>
            <person name="Benko-Iseppon A.M."/>
        </authorList>
    </citation>
    <scope>NUCLEOTIDE SEQUENCE [LARGE SCALE GENOMIC DNA]</scope>
    <source>
        <tissue evidence="2">Leaves</tissue>
    </source>
</reference>
<dbReference type="EMBL" id="JASCZI010123128">
    <property type="protein sequence ID" value="MED6165115.1"/>
    <property type="molecule type" value="Genomic_DNA"/>
</dbReference>
<dbReference type="Pfam" id="PF20167">
    <property type="entry name" value="Transposase_32"/>
    <property type="match status" value="1"/>
</dbReference>
<sequence>MEGEYPEVGEQIQLRGWRILSKPKTKSSKDLVLEFYTNVVRTEEELASGEDYPYTSFVRGIEVDFSAAKIEEVLRIRHMTLGAETDFKTRQYEDQRLDEMIRDICMPGAQWKMSSSHPLTQSN</sequence>
<name>A0ABU6UX79_9FABA</name>
<evidence type="ECO:0000313" key="3">
    <source>
        <dbReference type="Proteomes" id="UP001341840"/>
    </source>
</evidence>
<evidence type="ECO:0000313" key="2">
    <source>
        <dbReference type="EMBL" id="MED6165115.1"/>
    </source>
</evidence>
<organism evidence="2 3">
    <name type="scientific">Stylosanthes scabra</name>
    <dbReference type="NCBI Taxonomy" id="79078"/>
    <lineage>
        <taxon>Eukaryota</taxon>
        <taxon>Viridiplantae</taxon>
        <taxon>Streptophyta</taxon>
        <taxon>Embryophyta</taxon>
        <taxon>Tracheophyta</taxon>
        <taxon>Spermatophyta</taxon>
        <taxon>Magnoliopsida</taxon>
        <taxon>eudicotyledons</taxon>
        <taxon>Gunneridae</taxon>
        <taxon>Pentapetalae</taxon>
        <taxon>rosids</taxon>
        <taxon>fabids</taxon>
        <taxon>Fabales</taxon>
        <taxon>Fabaceae</taxon>
        <taxon>Papilionoideae</taxon>
        <taxon>50 kb inversion clade</taxon>
        <taxon>dalbergioids sensu lato</taxon>
        <taxon>Dalbergieae</taxon>
        <taxon>Pterocarpus clade</taxon>
        <taxon>Stylosanthes</taxon>
    </lineage>
</organism>